<dbReference type="AlphaFoldDB" id="A0A850RIG7"/>
<dbReference type="GO" id="GO:0042781">
    <property type="term" value="F:3'-tRNA processing endoribonuclease activity"/>
    <property type="evidence" value="ECO:0007669"/>
    <property type="project" value="TreeGrafter"/>
</dbReference>
<keyword evidence="5 7" id="KW-0378">Hydrolase</keyword>
<keyword evidence="6 7" id="KW-0694">RNA-binding</keyword>
<comment type="function">
    <text evidence="1 7">RNaseP catalyzes the removal of the 5'-leader sequence from pre-tRNA to produce the mature 5'-terminus. It can also cleave other RNA substrates such as 4.5S RNA. The protein component plays an auxiliary but essential role in vivo by binding to the 5'-leader sequence and broadening the substrate specificity of the ribozyme.</text>
</comment>
<reference evidence="9 10" key="1">
    <citation type="submission" date="2020-06" db="EMBL/GenBank/DDBJ databases">
        <title>Whole-genome sequence of Allochromatium humboldtianum DSM 21881, type strain.</title>
        <authorList>
            <person name="Kyndt J.A."/>
            <person name="Meyer T.E."/>
        </authorList>
    </citation>
    <scope>NUCLEOTIDE SEQUENCE [LARGE SCALE GENOMIC DNA]</scope>
    <source>
        <strain evidence="9 10">DSM 21881</strain>
    </source>
</reference>
<dbReference type="Pfam" id="PF00825">
    <property type="entry name" value="Ribonuclease_P"/>
    <property type="match status" value="1"/>
</dbReference>
<evidence type="ECO:0000256" key="6">
    <source>
        <dbReference type="ARBA" id="ARBA00022884"/>
    </source>
</evidence>
<dbReference type="GO" id="GO:0001682">
    <property type="term" value="P:tRNA 5'-leader removal"/>
    <property type="evidence" value="ECO:0007669"/>
    <property type="project" value="UniProtKB-UniRule"/>
</dbReference>
<accession>A0A850RIG7</accession>
<dbReference type="GO" id="GO:0000049">
    <property type="term" value="F:tRNA binding"/>
    <property type="evidence" value="ECO:0007669"/>
    <property type="project" value="UniProtKB-UniRule"/>
</dbReference>
<dbReference type="InterPro" id="IPR020568">
    <property type="entry name" value="Ribosomal_Su5_D2-typ_SF"/>
</dbReference>
<keyword evidence="3 7" id="KW-0540">Nuclease</keyword>
<dbReference type="EC" id="3.1.26.5" evidence="7 8"/>
<dbReference type="PANTHER" id="PTHR33992">
    <property type="entry name" value="RIBONUCLEASE P PROTEIN COMPONENT"/>
    <property type="match status" value="1"/>
</dbReference>
<dbReference type="GO" id="GO:0004526">
    <property type="term" value="F:ribonuclease P activity"/>
    <property type="evidence" value="ECO:0007669"/>
    <property type="project" value="UniProtKB-UniRule"/>
</dbReference>
<evidence type="ECO:0000256" key="7">
    <source>
        <dbReference type="HAMAP-Rule" id="MF_00227"/>
    </source>
</evidence>
<evidence type="ECO:0000256" key="8">
    <source>
        <dbReference type="NCBIfam" id="TIGR00188"/>
    </source>
</evidence>
<comment type="similarity">
    <text evidence="7">Belongs to the RnpA family.</text>
</comment>
<comment type="catalytic activity">
    <reaction evidence="7">
        <text>Endonucleolytic cleavage of RNA, removing 5'-extranucleotides from tRNA precursor.</text>
        <dbReference type="EC" id="3.1.26.5"/>
    </reaction>
</comment>
<keyword evidence="10" id="KW-1185">Reference proteome</keyword>
<evidence type="ECO:0000256" key="3">
    <source>
        <dbReference type="ARBA" id="ARBA00022722"/>
    </source>
</evidence>
<gene>
    <name evidence="7 9" type="primary">rnpA</name>
    <name evidence="9" type="ORF">HW932_08960</name>
</gene>
<dbReference type="InterPro" id="IPR000100">
    <property type="entry name" value="RNase_P"/>
</dbReference>
<evidence type="ECO:0000256" key="4">
    <source>
        <dbReference type="ARBA" id="ARBA00022759"/>
    </source>
</evidence>
<dbReference type="InterPro" id="IPR014721">
    <property type="entry name" value="Ribsml_uS5_D2-typ_fold_subgr"/>
</dbReference>
<evidence type="ECO:0000313" key="9">
    <source>
        <dbReference type="EMBL" id="NVZ09391.1"/>
    </source>
</evidence>
<dbReference type="Gene3D" id="3.30.230.10">
    <property type="match status" value="1"/>
</dbReference>
<evidence type="ECO:0000256" key="5">
    <source>
        <dbReference type="ARBA" id="ARBA00022801"/>
    </source>
</evidence>
<dbReference type="Proteomes" id="UP000592294">
    <property type="component" value="Unassembled WGS sequence"/>
</dbReference>
<protein>
    <recommendedName>
        <fullName evidence="7 8">Ribonuclease P protein component</fullName>
        <shortName evidence="7">RNase P protein</shortName>
        <shortName evidence="7">RNaseP protein</shortName>
        <ecNumber evidence="7 8">3.1.26.5</ecNumber>
    </recommendedName>
    <alternativeName>
        <fullName evidence="7">Protein C5</fullName>
    </alternativeName>
</protein>
<dbReference type="PANTHER" id="PTHR33992:SF1">
    <property type="entry name" value="RIBONUCLEASE P PROTEIN COMPONENT"/>
    <property type="match status" value="1"/>
</dbReference>
<organism evidence="9 10">
    <name type="scientific">Allochromatium humboldtianum</name>
    <dbReference type="NCBI Taxonomy" id="504901"/>
    <lineage>
        <taxon>Bacteria</taxon>
        <taxon>Pseudomonadati</taxon>
        <taxon>Pseudomonadota</taxon>
        <taxon>Gammaproteobacteria</taxon>
        <taxon>Chromatiales</taxon>
        <taxon>Chromatiaceae</taxon>
        <taxon>Allochromatium</taxon>
    </lineage>
</organism>
<dbReference type="HAMAP" id="MF_00227">
    <property type="entry name" value="RNase_P"/>
    <property type="match status" value="1"/>
</dbReference>
<dbReference type="GO" id="GO:0030677">
    <property type="term" value="C:ribonuclease P complex"/>
    <property type="evidence" value="ECO:0007669"/>
    <property type="project" value="TreeGrafter"/>
</dbReference>
<keyword evidence="2 7" id="KW-0819">tRNA processing</keyword>
<dbReference type="SUPFAM" id="SSF54211">
    <property type="entry name" value="Ribosomal protein S5 domain 2-like"/>
    <property type="match status" value="1"/>
</dbReference>
<comment type="subunit">
    <text evidence="7">Consists of a catalytic RNA component (M1 or rnpB) and a protein subunit.</text>
</comment>
<keyword evidence="4 7" id="KW-0255">Endonuclease</keyword>
<dbReference type="NCBIfam" id="TIGR00188">
    <property type="entry name" value="rnpA"/>
    <property type="match status" value="1"/>
</dbReference>
<dbReference type="InterPro" id="IPR020539">
    <property type="entry name" value="RNase_P_CS"/>
</dbReference>
<sequence>MSTLERTGDSGEGFGRERRLTQSSQFKRVFADANRASRQSFVVLYRPNGLDQPRLGLAIAKKCARRAVDRNRLKRIARESFRRSGRRLPGVDIVVLCAQGAPRESNQRLFDVLERAWAHIEKSSCVES</sequence>
<proteinExistence type="inferred from homology"/>
<comment type="caution">
    <text evidence="9">The sequence shown here is derived from an EMBL/GenBank/DDBJ whole genome shotgun (WGS) entry which is preliminary data.</text>
</comment>
<dbReference type="PROSITE" id="PS00648">
    <property type="entry name" value="RIBONUCLEASE_P"/>
    <property type="match status" value="1"/>
</dbReference>
<dbReference type="EMBL" id="JABZEO010000005">
    <property type="protein sequence ID" value="NVZ09391.1"/>
    <property type="molecule type" value="Genomic_DNA"/>
</dbReference>
<evidence type="ECO:0000313" key="10">
    <source>
        <dbReference type="Proteomes" id="UP000592294"/>
    </source>
</evidence>
<evidence type="ECO:0000256" key="1">
    <source>
        <dbReference type="ARBA" id="ARBA00002663"/>
    </source>
</evidence>
<evidence type="ECO:0000256" key="2">
    <source>
        <dbReference type="ARBA" id="ARBA00022694"/>
    </source>
</evidence>
<name>A0A850RIG7_9GAMM</name>